<keyword evidence="3 9" id="KW-0132">Cell division</keyword>
<dbReference type="AlphaFoldDB" id="A0A506UKG1"/>
<keyword evidence="4 9" id="KW-0159">Chromosome partition</keyword>
<feature type="region of interest" description="Disordered" evidence="10">
    <location>
        <begin position="345"/>
        <end position="372"/>
    </location>
</feature>
<feature type="domain" description="Tyr recombinase" evidence="11">
    <location>
        <begin position="163"/>
        <end position="346"/>
    </location>
</feature>
<dbReference type="SUPFAM" id="SSF47823">
    <property type="entry name" value="lambda integrase-like, N-terminal domain"/>
    <property type="match status" value="1"/>
</dbReference>
<proteinExistence type="inferred from homology"/>
<feature type="active site" description="O-(3'-phospho-DNA)-tyrosine intermediate" evidence="9">
    <location>
        <position position="333"/>
    </location>
</feature>
<dbReference type="Pfam" id="PF00589">
    <property type="entry name" value="Phage_integrase"/>
    <property type="match status" value="1"/>
</dbReference>
<evidence type="ECO:0000256" key="9">
    <source>
        <dbReference type="HAMAP-Rule" id="MF_01808"/>
    </source>
</evidence>
<feature type="active site" evidence="9">
    <location>
        <position position="298"/>
    </location>
</feature>
<dbReference type="Proteomes" id="UP000315037">
    <property type="component" value="Unassembled WGS sequence"/>
</dbReference>
<dbReference type="InterPro" id="IPR023009">
    <property type="entry name" value="Tyrosine_recombinase_XerC/XerD"/>
</dbReference>
<dbReference type="GO" id="GO:0005737">
    <property type="term" value="C:cytoplasm"/>
    <property type="evidence" value="ECO:0007669"/>
    <property type="project" value="UniProtKB-SubCell"/>
</dbReference>
<dbReference type="PROSITE" id="PS51900">
    <property type="entry name" value="CB"/>
    <property type="match status" value="1"/>
</dbReference>
<dbReference type="EMBL" id="SORZ01000002">
    <property type="protein sequence ID" value="TPW33841.1"/>
    <property type="molecule type" value="Genomic_DNA"/>
</dbReference>
<feature type="active site" evidence="9">
    <location>
        <position position="231"/>
    </location>
</feature>
<dbReference type="InterPro" id="IPR011010">
    <property type="entry name" value="DNA_brk_join_enz"/>
</dbReference>
<evidence type="ECO:0000256" key="7">
    <source>
        <dbReference type="ARBA" id="ARBA00023172"/>
    </source>
</evidence>
<dbReference type="InterPro" id="IPR050090">
    <property type="entry name" value="Tyrosine_recombinase_XerCD"/>
</dbReference>
<keyword evidence="2 9" id="KW-0963">Cytoplasm</keyword>
<feature type="active site" evidence="9">
    <location>
        <position position="301"/>
    </location>
</feature>
<dbReference type="HAMAP" id="MF_01808">
    <property type="entry name" value="Recomb_XerC_XerD"/>
    <property type="match status" value="1"/>
</dbReference>
<dbReference type="GO" id="GO:0051301">
    <property type="term" value="P:cell division"/>
    <property type="evidence" value="ECO:0007669"/>
    <property type="project" value="UniProtKB-KW"/>
</dbReference>
<feature type="compositionally biased region" description="Pro residues" evidence="10">
    <location>
        <begin position="362"/>
        <end position="372"/>
    </location>
</feature>
<dbReference type="InterPro" id="IPR013762">
    <property type="entry name" value="Integrase-like_cat_sf"/>
</dbReference>
<evidence type="ECO:0000256" key="8">
    <source>
        <dbReference type="ARBA" id="ARBA00023306"/>
    </source>
</evidence>
<dbReference type="GO" id="GO:0003677">
    <property type="term" value="F:DNA binding"/>
    <property type="evidence" value="ECO:0007669"/>
    <property type="project" value="UniProtKB-UniRule"/>
</dbReference>
<dbReference type="Gene3D" id="1.10.443.10">
    <property type="entry name" value="Intergrase catalytic core"/>
    <property type="match status" value="1"/>
</dbReference>
<dbReference type="GO" id="GO:0009037">
    <property type="term" value="F:tyrosine-based site-specific recombinase activity"/>
    <property type="evidence" value="ECO:0007669"/>
    <property type="project" value="UniProtKB-UniRule"/>
</dbReference>
<keyword evidence="8 9" id="KW-0131">Cell cycle</keyword>
<evidence type="ECO:0000256" key="10">
    <source>
        <dbReference type="SAM" id="MobiDB-lite"/>
    </source>
</evidence>
<evidence type="ECO:0000256" key="3">
    <source>
        <dbReference type="ARBA" id="ARBA00022618"/>
    </source>
</evidence>
<dbReference type="Pfam" id="PF02899">
    <property type="entry name" value="Phage_int_SAM_1"/>
    <property type="match status" value="1"/>
</dbReference>
<organism evidence="13 14">
    <name type="scientific">Oecophyllibacter saccharovorans</name>
    <dbReference type="NCBI Taxonomy" id="2558360"/>
    <lineage>
        <taxon>Bacteria</taxon>
        <taxon>Pseudomonadati</taxon>
        <taxon>Pseudomonadota</taxon>
        <taxon>Alphaproteobacteria</taxon>
        <taxon>Acetobacterales</taxon>
        <taxon>Acetobacteraceae</taxon>
        <taxon>Oecophyllibacter</taxon>
    </lineage>
</organism>
<feature type="domain" description="Core-binding (CB)" evidence="12">
    <location>
        <begin position="37"/>
        <end position="142"/>
    </location>
</feature>
<dbReference type="CDD" id="cd00798">
    <property type="entry name" value="INT_XerDC_C"/>
    <property type="match status" value="1"/>
</dbReference>
<dbReference type="SUPFAM" id="SSF56349">
    <property type="entry name" value="DNA breaking-rejoining enzymes"/>
    <property type="match status" value="1"/>
</dbReference>
<comment type="subunit">
    <text evidence="9">Forms a cyclic heterotetrameric complex composed of two molecules of XerC and two molecules of XerD.</text>
</comment>
<dbReference type="InterPro" id="IPR002104">
    <property type="entry name" value="Integrase_catalytic"/>
</dbReference>
<comment type="subcellular location">
    <subcellularLocation>
        <location evidence="1 9">Cytoplasm</location>
    </subcellularLocation>
</comment>
<dbReference type="InterPro" id="IPR004107">
    <property type="entry name" value="Integrase_SAM-like_N"/>
</dbReference>
<keyword evidence="14" id="KW-1185">Reference proteome</keyword>
<name>A0A506UKG1_9PROT</name>
<reference evidence="13 14" key="1">
    <citation type="submission" date="2019-03" db="EMBL/GenBank/DDBJ databases">
        <title>The complete genome sequence of Neokomagataea sp. Jb2 NBRC113641.</title>
        <authorList>
            <person name="Chua K.-O."/>
            <person name="Chan K.-G."/>
            <person name="See-Too W.-S."/>
        </authorList>
    </citation>
    <scope>NUCLEOTIDE SEQUENCE [LARGE SCALE GENOMIC DNA]</scope>
    <source>
        <strain evidence="13 14">Jb2</strain>
    </source>
</reference>
<evidence type="ECO:0000313" key="13">
    <source>
        <dbReference type="EMBL" id="TPW33841.1"/>
    </source>
</evidence>
<dbReference type="InterPro" id="IPR044068">
    <property type="entry name" value="CB"/>
</dbReference>
<dbReference type="PANTHER" id="PTHR30349:SF90">
    <property type="entry name" value="TYROSINE RECOMBINASE XERD"/>
    <property type="match status" value="1"/>
</dbReference>
<dbReference type="GO" id="GO:0007059">
    <property type="term" value="P:chromosome segregation"/>
    <property type="evidence" value="ECO:0007669"/>
    <property type="project" value="UniProtKB-UniRule"/>
</dbReference>
<comment type="similarity">
    <text evidence="9">Belongs to the 'phage' integrase family. XerC subfamily.</text>
</comment>
<dbReference type="PROSITE" id="PS51898">
    <property type="entry name" value="TYR_RECOMBINASE"/>
    <property type="match status" value="1"/>
</dbReference>
<evidence type="ECO:0000256" key="1">
    <source>
        <dbReference type="ARBA" id="ARBA00004496"/>
    </source>
</evidence>
<accession>A0A506UKG1</accession>
<keyword evidence="5 9" id="KW-0229">DNA integration</keyword>
<evidence type="ECO:0000256" key="5">
    <source>
        <dbReference type="ARBA" id="ARBA00022908"/>
    </source>
</evidence>
<gene>
    <name evidence="9" type="primary">xerC</name>
    <name evidence="13" type="ORF">E3202_04385</name>
</gene>
<evidence type="ECO:0000259" key="11">
    <source>
        <dbReference type="PROSITE" id="PS51898"/>
    </source>
</evidence>
<evidence type="ECO:0000256" key="4">
    <source>
        <dbReference type="ARBA" id="ARBA00022829"/>
    </source>
</evidence>
<feature type="active site" evidence="9">
    <location>
        <position position="206"/>
    </location>
</feature>
<comment type="function">
    <text evidence="9">Site-specific tyrosine recombinase, which acts by catalyzing the cutting and rejoining of the recombining DNA molecules. The XerC-XerD complex is essential to convert dimers of the bacterial chromosome into monomers to permit their segregation at cell division. It also contributes to the segregational stability of plasmids.</text>
</comment>
<evidence type="ECO:0000259" key="12">
    <source>
        <dbReference type="PROSITE" id="PS51900"/>
    </source>
</evidence>
<comment type="caution">
    <text evidence="13">The sequence shown here is derived from an EMBL/GenBank/DDBJ whole genome shotgun (WGS) entry which is preliminary data.</text>
</comment>
<keyword evidence="6 9" id="KW-0238">DNA-binding</keyword>
<protein>
    <recommendedName>
        <fullName evidence="9">Tyrosine recombinase XerC</fullName>
    </recommendedName>
</protein>
<dbReference type="PANTHER" id="PTHR30349">
    <property type="entry name" value="PHAGE INTEGRASE-RELATED"/>
    <property type="match status" value="1"/>
</dbReference>
<evidence type="ECO:0000256" key="6">
    <source>
        <dbReference type="ARBA" id="ARBA00023125"/>
    </source>
</evidence>
<dbReference type="GO" id="GO:0006313">
    <property type="term" value="P:DNA transposition"/>
    <property type="evidence" value="ECO:0007669"/>
    <property type="project" value="UniProtKB-UniRule"/>
</dbReference>
<dbReference type="RefSeq" id="WP_165600562.1">
    <property type="nucleotide sequence ID" value="NZ_SORZ01000002.1"/>
</dbReference>
<evidence type="ECO:0000256" key="2">
    <source>
        <dbReference type="ARBA" id="ARBA00022490"/>
    </source>
</evidence>
<keyword evidence="7 9" id="KW-0233">DNA recombination</keyword>
<feature type="region of interest" description="Disordered" evidence="10">
    <location>
        <begin position="1"/>
        <end position="35"/>
    </location>
</feature>
<sequence length="372" mass="40704">MPHSRPPLHNDLSTYESLPDGPVDFPPAAEPPVTGTTSALQAVEAWENWLAHEKRVSARTVSAYRHDVLQMLGFFANHCGGELAVQGLARLKLADFRAWMAHEARRGEEAALRRHRAPDPDSLARSRARRLSSCRSFFTYLEREYAINNPAVSLLRGPKLKTRLPRPLSPEESRLAPQGISEQAQDLPAALRDEALFTLLYGCGLRISEALGLDVGDLERAGGSALLVRGKGGKERYVPLLPAVKHALEAWRKVHPAPAPGAPLFCGVRGGRLNPGVAQRAMRQWRLLQGLPDSATPHALRHAFATHLMQNGADLRAIQELLGHASLSTTQVYTHTDEQRLMAAWQKAHPRADQPSATPSAPASPPTHRPAS</sequence>
<feature type="active site" evidence="9">
    <location>
        <position position="324"/>
    </location>
</feature>
<evidence type="ECO:0000313" key="14">
    <source>
        <dbReference type="Proteomes" id="UP000315037"/>
    </source>
</evidence>
<dbReference type="Gene3D" id="1.10.150.130">
    <property type="match status" value="1"/>
</dbReference>
<dbReference type="InterPro" id="IPR010998">
    <property type="entry name" value="Integrase_recombinase_N"/>
</dbReference>